<dbReference type="STRING" id="4781.A0A0P1AKR4"/>
<dbReference type="AlphaFoldDB" id="A0A0P1AKR4"/>
<dbReference type="RefSeq" id="XP_024577598.1">
    <property type="nucleotide sequence ID" value="XM_024726975.1"/>
</dbReference>
<organism evidence="1 2">
    <name type="scientific">Plasmopara halstedii</name>
    <name type="common">Downy mildew of sunflower</name>
    <dbReference type="NCBI Taxonomy" id="4781"/>
    <lineage>
        <taxon>Eukaryota</taxon>
        <taxon>Sar</taxon>
        <taxon>Stramenopiles</taxon>
        <taxon>Oomycota</taxon>
        <taxon>Peronosporomycetes</taxon>
        <taxon>Peronosporales</taxon>
        <taxon>Peronosporaceae</taxon>
        <taxon>Plasmopara</taxon>
    </lineage>
</organism>
<protein>
    <submittedName>
        <fullName evidence="1">Dead deah box rna</fullName>
    </submittedName>
</protein>
<sequence length="87" mass="9828">MTAVERHDRAFATSKNIQREYRALGISKTGANAGFGYALTKQEEYARGTMSNKPISPGGESFVIVDNEEKKEEQNYQQKLLENEVEQ</sequence>
<dbReference type="GeneID" id="36406645"/>
<proteinExistence type="predicted"/>
<evidence type="ECO:0000313" key="1">
    <source>
        <dbReference type="EMBL" id="CEG41229.1"/>
    </source>
</evidence>
<dbReference type="EMBL" id="CCYD01000553">
    <property type="protein sequence ID" value="CEG41229.1"/>
    <property type="molecule type" value="Genomic_DNA"/>
</dbReference>
<name>A0A0P1AKR4_PLAHL</name>
<dbReference type="Proteomes" id="UP000054928">
    <property type="component" value="Unassembled WGS sequence"/>
</dbReference>
<reference evidence="2" key="1">
    <citation type="submission" date="2014-09" db="EMBL/GenBank/DDBJ databases">
        <authorList>
            <person name="Sharma Rahul"/>
            <person name="Thines Marco"/>
        </authorList>
    </citation>
    <scope>NUCLEOTIDE SEQUENCE [LARGE SCALE GENOMIC DNA]</scope>
</reference>
<keyword evidence="2" id="KW-1185">Reference proteome</keyword>
<evidence type="ECO:0000313" key="2">
    <source>
        <dbReference type="Proteomes" id="UP000054928"/>
    </source>
</evidence>
<accession>A0A0P1AKR4</accession>